<dbReference type="PANTHER" id="PTHR10366:SF839">
    <property type="entry name" value="NAD-DEPENDENT EPIMERASE_DEHYDRATASE DOMAIN-CONTAINING PROTEIN"/>
    <property type="match status" value="1"/>
</dbReference>
<dbReference type="InterPro" id="IPR001509">
    <property type="entry name" value="Epimerase_deHydtase"/>
</dbReference>
<dbReference type="Gene3D" id="3.40.50.720">
    <property type="entry name" value="NAD(P)-binding Rossmann-like Domain"/>
    <property type="match status" value="1"/>
</dbReference>
<evidence type="ECO:0000256" key="1">
    <source>
        <dbReference type="ARBA" id="ARBA00023002"/>
    </source>
</evidence>
<gene>
    <name evidence="3" type="ORF">U9M48_033948</name>
</gene>
<evidence type="ECO:0000313" key="3">
    <source>
        <dbReference type="EMBL" id="WVZ87290.1"/>
    </source>
</evidence>
<dbReference type="Proteomes" id="UP001341281">
    <property type="component" value="Chromosome 07"/>
</dbReference>
<feature type="domain" description="NAD-dependent epimerase/dehydratase" evidence="2">
    <location>
        <begin position="12"/>
        <end position="261"/>
    </location>
</feature>
<dbReference type="SUPFAM" id="SSF51735">
    <property type="entry name" value="NAD(P)-binding Rossmann-fold domains"/>
    <property type="match status" value="1"/>
</dbReference>
<dbReference type="PANTHER" id="PTHR10366">
    <property type="entry name" value="NAD DEPENDENT EPIMERASE/DEHYDRATASE"/>
    <property type="match status" value="1"/>
</dbReference>
<accession>A0AAQ3UBS5</accession>
<keyword evidence="4" id="KW-1185">Reference proteome</keyword>
<name>A0AAQ3UBS5_PASNO</name>
<protein>
    <recommendedName>
        <fullName evidence="2">NAD-dependent epimerase/dehydratase domain-containing protein</fullName>
    </recommendedName>
</protein>
<evidence type="ECO:0000313" key="4">
    <source>
        <dbReference type="Proteomes" id="UP001341281"/>
    </source>
</evidence>
<dbReference type="FunFam" id="3.40.50.720:FF:000428">
    <property type="entry name" value="Leucoanthocyanidin reductase"/>
    <property type="match status" value="1"/>
</dbReference>
<dbReference type="InterPro" id="IPR036291">
    <property type="entry name" value="NAD(P)-bd_dom_sf"/>
</dbReference>
<reference evidence="3 4" key="1">
    <citation type="submission" date="2024-02" db="EMBL/GenBank/DDBJ databases">
        <title>High-quality chromosome-scale genome assembly of Pensacola bahiagrass (Paspalum notatum Flugge var. saurae).</title>
        <authorList>
            <person name="Vega J.M."/>
            <person name="Podio M."/>
            <person name="Orjuela J."/>
            <person name="Siena L.A."/>
            <person name="Pessino S.C."/>
            <person name="Combes M.C."/>
            <person name="Mariac C."/>
            <person name="Albertini E."/>
            <person name="Pupilli F."/>
            <person name="Ortiz J.P.A."/>
            <person name="Leblanc O."/>
        </authorList>
    </citation>
    <scope>NUCLEOTIDE SEQUENCE [LARGE SCALE GENOMIC DNA]</scope>
    <source>
        <strain evidence="3">R1</strain>
        <tissue evidence="3">Leaf</tissue>
    </source>
</reference>
<proteinExistence type="predicted"/>
<dbReference type="InterPro" id="IPR050425">
    <property type="entry name" value="NAD(P)_dehydrat-like"/>
</dbReference>
<evidence type="ECO:0000259" key="2">
    <source>
        <dbReference type="Pfam" id="PF01370"/>
    </source>
</evidence>
<dbReference type="CDD" id="cd08958">
    <property type="entry name" value="FR_SDR_e"/>
    <property type="match status" value="1"/>
</dbReference>
<keyword evidence="1" id="KW-0560">Oxidoreductase</keyword>
<dbReference type="EMBL" id="CP144751">
    <property type="protein sequence ID" value="WVZ87290.1"/>
    <property type="molecule type" value="Genomic_DNA"/>
</dbReference>
<dbReference type="GO" id="GO:0016616">
    <property type="term" value="F:oxidoreductase activity, acting on the CH-OH group of donors, NAD or NADP as acceptor"/>
    <property type="evidence" value="ECO:0007669"/>
    <property type="project" value="TreeGrafter"/>
</dbReference>
<dbReference type="Pfam" id="PF01370">
    <property type="entry name" value="Epimerase"/>
    <property type="match status" value="1"/>
</dbReference>
<dbReference type="AlphaFoldDB" id="A0AAQ3UBS5"/>
<organism evidence="3 4">
    <name type="scientific">Paspalum notatum var. saurae</name>
    <dbReference type="NCBI Taxonomy" id="547442"/>
    <lineage>
        <taxon>Eukaryota</taxon>
        <taxon>Viridiplantae</taxon>
        <taxon>Streptophyta</taxon>
        <taxon>Embryophyta</taxon>
        <taxon>Tracheophyta</taxon>
        <taxon>Spermatophyta</taxon>
        <taxon>Magnoliopsida</taxon>
        <taxon>Liliopsida</taxon>
        <taxon>Poales</taxon>
        <taxon>Poaceae</taxon>
        <taxon>PACMAD clade</taxon>
        <taxon>Panicoideae</taxon>
        <taxon>Andropogonodae</taxon>
        <taxon>Paspaleae</taxon>
        <taxon>Paspalinae</taxon>
        <taxon>Paspalum</taxon>
    </lineage>
</organism>
<sequence>MSAGGKMKKTACVTGGSGYIGSALIKLLLEKGYAVKTTVRNPDDMAKNSHLKALQALGPLEVLPADLEVEGSFDEAIAGCEYAFLVAAPVNLKLETPEEQQEQIDVAVRGTLNVMRSCAKAGTVKRVVLTSSAAAATKGQPEGDGHVLELDEESWSDVDYLMANKTGPWSYPVSKVLVEKEASRFAEEQGISLVTVCPVVAVGAAPAPNARTSVPSCLSLLSGDEAEFRVLRGIEMASGTVPLIHVEDVCRAQLFVAEEEAAAGRYLCSSISTTILELARFLADKYPQYTVKTNLLTGDLLEKPMACVSSAKLLREGFDYKYKTLDGMYDDMIDYGKALGILPS</sequence>